<dbReference type="InterPro" id="IPR023393">
    <property type="entry name" value="START-like_dom_sf"/>
</dbReference>
<reference evidence="4" key="1">
    <citation type="submission" date="2016-03" db="EMBL/GenBank/DDBJ databases">
        <title>Complete genome sequence of the type strain Actinoalloteichus hymeniacidonis DSM 45092.</title>
        <authorList>
            <person name="Schaffert L."/>
            <person name="Albersmeier A."/>
            <person name="Winkler A."/>
            <person name="Kalinowski J."/>
            <person name="Zotchev S."/>
            <person name="Ruckert C."/>
        </authorList>
    </citation>
    <scope>NUCLEOTIDE SEQUENCE [LARGE SCALE GENOMIC DNA]</scope>
    <source>
        <strain evidence="4">HPA177(T) (DSM 45092(T))</strain>
    </source>
</reference>
<gene>
    <name evidence="3" type="ORF">TL08_19710</name>
</gene>
<dbReference type="SUPFAM" id="SSF55961">
    <property type="entry name" value="Bet v1-like"/>
    <property type="match status" value="1"/>
</dbReference>
<dbReference type="Pfam" id="PF08327">
    <property type="entry name" value="AHSA1"/>
    <property type="match status" value="1"/>
</dbReference>
<accession>A0AAC9HSQ6</accession>
<dbReference type="Proteomes" id="UP000095210">
    <property type="component" value="Chromosome"/>
</dbReference>
<protein>
    <recommendedName>
        <fullName evidence="2">Activator of Hsp90 ATPase homologue 1/2-like C-terminal domain-containing protein</fullName>
    </recommendedName>
</protein>
<dbReference type="Gene3D" id="3.30.530.20">
    <property type="match status" value="1"/>
</dbReference>
<evidence type="ECO:0000313" key="4">
    <source>
        <dbReference type="Proteomes" id="UP000095210"/>
    </source>
</evidence>
<evidence type="ECO:0000259" key="2">
    <source>
        <dbReference type="Pfam" id="PF08327"/>
    </source>
</evidence>
<dbReference type="RefSeq" id="WP_069851016.1">
    <property type="nucleotide sequence ID" value="NZ_CP014859.1"/>
</dbReference>
<organism evidence="3 4">
    <name type="scientific">Actinoalloteichus hymeniacidonis</name>
    <dbReference type="NCBI Taxonomy" id="340345"/>
    <lineage>
        <taxon>Bacteria</taxon>
        <taxon>Bacillati</taxon>
        <taxon>Actinomycetota</taxon>
        <taxon>Actinomycetes</taxon>
        <taxon>Pseudonocardiales</taxon>
        <taxon>Pseudonocardiaceae</taxon>
        <taxon>Actinoalloteichus</taxon>
    </lineage>
</organism>
<dbReference type="EMBL" id="CP014859">
    <property type="protein sequence ID" value="AOS64733.1"/>
    <property type="molecule type" value="Genomic_DNA"/>
</dbReference>
<proteinExistence type="inferred from homology"/>
<keyword evidence="4" id="KW-1185">Reference proteome</keyword>
<comment type="similarity">
    <text evidence="1">Belongs to the AHA1 family.</text>
</comment>
<dbReference type="KEGG" id="ahm:TL08_19710"/>
<evidence type="ECO:0000313" key="3">
    <source>
        <dbReference type="EMBL" id="AOS64733.1"/>
    </source>
</evidence>
<name>A0AAC9HSQ6_9PSEU</name>
<evidence type="ECO:0000256" key="1">
    <source>
        <dbReference type="ARBA" id="ARBA00006817"/>
    </source>
</evidence>
<dbReference type="AlphaFoldDB" id="A0AAC9HSQ6"/>
<feature type="domain" description="Activator of Hsp90 ATPase homologue 1/2-like C-terminal" evidence="2">
    <location>
        <begin position="25"/>
        <end position="154"/>
    </location>
</feature>
<dbReference type="InterPro" id="IPR013538">
    <property type="entry name" value="ASHA1/2-like_C"/>
</dbReference>
<dbReference type="CDD" id="cd07826">
    <property type="entry name" value="SRPBCC_CalC_Aha1-like_9"/>
    <property type="match status" value="1"/>
</dbReference>
<sequence>MTENHGTTITAEPDTAFIDIEREFDATPAQVFRASTEPDLVARWLGPNEMDIDVVEYDARPAGTYRYIHRDADGEYGFRGVFHTVDAGLIIKTFEFDGAPGHVSLETTELTDLGGRTRLRTRSVFGSVEDRDATIASGMEHGVRDSMDRLAATLRAE</sequence>